<keyword evidence="5 6" id="KW-0472">Membrane</keyword>
<sequence>MLRIITHWFRRWRFHLPETKKQRWDRIRQESQMAMQSRSSEVPLFERDFVLNPVYEQFLFDEYLEMAPLFALLNNILEIRLDAYKFIVTTRRPIPSQAKNIGIWMTILDLLSNVAVLCNAFVIAFTSDFIPKLYYYMTHYSLIGFVDDSLSYYDATSIPNITKSDYPTQLFAEEYSFQNKWWIILALRLSFVLVFELLILSIKVIFAYIIPDMPTKVVIQLQRERYLARQAILQKSDITSTRFSPESVQQTGSSSSELSSNLARSNDVEDIAYQPGQETNGQPPSSSQQQNHWDNFRRIYSNRRRPSLSPHSSHANLHEREFSRKSSPYLTIEDGRSPRDHATTRRGRPVAKDQLKQNRSSGSPPEEFYSAHGTPK</sequence>
<evidence type="ECO:0000256" key="7">
    <source>
        <dbReference type="SAM" id="MobiDB-lite"/>
    </source>
</evidence>
<evidence type="ECO:0000313" key="9">
    <source>
        <dbReference type="Proteomes" id="UP000887574"/>
    </source>
</evidence>
<evidence type="ECO:0000259" key="8">
    <source>
        <dbReference type="Pfam" id="PF04547"/>
    </source>
</evidence>
<feature type="compositionally biased region" description="Basic and acidic residues" evidence="7">
    <location>
        <begin position="333"/>
        <end position="343"/>
    </location>
</feature>
<dbReference type="GO" id="GO:0005886">
    <property type="term" value="C:plasma membrane"/>
    <property type="evidence" value="ECO:0007669"/>
    <property type="project" value="TreeGrafter"/>
</dbReference>
<comment type="subcellular location">
    <subcellularLocation>
        <location evidence="1 6">Membrane</location>
        <topology evidence="1 6">Multi-pass membrane protein</topology>
    </subcellularLocation>
</comment>
<feature type="transmembrane region" description="Helical" evidence="6">
    <location>
        <begin position="101"/>
        <end position="125"/>
    </location>
</feature>
<dbReference type="PANTHER" id="PTHR12308:SF84">
    <property type="entry name" value="ANOCTAMIN"/>
    <property type="match status" value="1"/>
</dbReference>
<dbReference type="PANTHER" id="PTHR12308">
    <property type="entry name" value="ANOCTAMIN"/>
    <property type="match status" value="1"/>
</dbReference>
<keyword evidence="3 6" id="KW-0812">Transmembrane</keyword>
<keyword evidence="4 6" id="KW-1133">Transmembrane helix</keyword>
<evidence type="ECO:0000256" key="6">
    <source>
        <dbReference type="RuleBase" id="RU280814"/>
    </source>
</evidence>
<protein>
    <recommendedName>
        <fullName evidence="6">Anoctamin</fullName>
    </recommendedName>
</protein>
<name>A0A915ECD7_9BILA</name>
<reference evidence="10" key="1">
    <citation type="submission" date="2022-11" db="UniProtKB">
        <authorList>
            <consortium name="WormBaseParasite"/>
        </authorList>
    </citation>
    <scope>IDENTIFICATION</scope>
</reference>
<evidence type="ECO:0000256" key="3">
    <source>
        <dbReference type="ARBA" id="ARBA00022692"/>
    </source>
</evidence>
<dbReference type="GO" id="GO:0005254">
    <property type="term" value="F:chloride channel activity"/>
    <property type="evidence" value="ECO:0007669"/>
    <property type="project" value="TreeGrafter"/>
</dbReference>
<evidence type="ECO:0000256" key="4">
    <source>
        <dbReference type="ARBA" id="ARBA00022989"/>
    </source>
</evidence>
<feature type="region of interest" description="Disordered" evidence="7">
    <location>
        <begin position="304"/>
        <end position="376"/>
    </location>
</feature>
<evidence type="ECO:0000256" key="1">
    <source>
        <dbReference type="ARBA" id="ARBA00004141"/>
    </source>
</evidence>
<feature type="domain" description="Anoctamin transmembrane" evidence="8">
    <location>
        <begin position="60"/>
        <end position="224"/>
    </location>
</feature>
<dbReference type="InterPro" id="IPR049452">
    <property type="entry name" value="Anoctamin_TM"/>
</dbReference>
<keyword evidence="9" id="KW-1185">Reference proteome</keyword>
<organism evidence="9 10">
    <name type="scientific">Ditylenchus dipsaci</name>
    <dbReference type="NCBI Taxonomy" id="166011"/>
    <lineage>
        <taxon>Eukaryota</taxon>
        <taxon>Metazoa</taxon>
        <taxon>Ecdysozoa</taxon>
        <taxon>Nematoda</taxon>
        <taxon>Chromadorea</taxon>
        <taxon>Rhabditida</taxon>
        <taxon>Tylenchina</taxon>
        <taxon>Tylenchomorpha</taxon>
        <taxon>Sphaerularioidea</taxon>
        <taxon>Anguinidae</taxon>
        <taxon>Anguininae</taxon>
        <taxon>Ditylenchus</taxon>
    </lineage>
</organism>
<comment type="similarity">
    <text evidence="2 6">Belongs to the anoctamin family.</text>
</comment>
<dbReference type="Pfam" id="PF04547">
    <property type="entry name" value="Anoctamin"/>
    <property type="match status" value="1"/>
</dbReference>
<feature type="transmembrane region" description="Helical" evidence="6">
    <location>
        <begin position="181"/>
        <end position="210"/>
    </location>
</feature>
<accession>A0A915ECD7</accession>
<evidence type="ECO:0000256" key="5">
    <source>
        <dbReference type="ARBA" id="ARBA00023136"/>
    </source>
</evidence>
<dbReference type="AlphaFoldDB" id="A0A915ECD7"/>
<dbReference type="Proteomes" id="UP000887574">
    <property type="component" value="Unplaced"/>
</dbReference>
<evidence type="ECO:0000256" key="2">
    <source>
        <dbReference type="ARBA" id="ARBA00009671"/>
    </source>
</evidence>
<comment type="caution">
    <text evidence="6">Lacks conserved residue(s) required for the propagation of feature annotation.</text>
</comment>
<evidence type="ECO:0000313" key="10">
    <source>
        <dbReference type="WBParaSite" id="jg4847"/>
    </source>
</evidence>
<dbReference type="WBParaSite" id="jg4847">
    <property type="protein sequence ID" value="jg4847"/>
    <property type="gene ID" value="jg4847"/>
</dbReference>
<proteinExistence type="inferred from homology"/>
<dbReference type="InterPro" id="IPR007632">
    <property type="entry name" value="Anoctamin"/>
</dbReference>